<accession>A0A024UJR5</accession>
<dbReference type="GO" id="GO:0005634">
    <property type="term" value="C:nucleus"/>
    <property type="evidence" value="ECO:0007669"/>
    <property type="project" value="TreeGrafter"/>
</dbReference>
<feature type="region of interest" description="Disordered" evidence="1">
    <location>
        <begin position="341"/>
        <end position="454"/>
    </location>
</feature>
<feature type="compositionally biased region" description="Basic and acidic residues" evidence="1">
    <location>
        <begin position="440"/>
        <end position="454"/>
    </location>
</feature>
<dbReference type="STRING" id="157072.A0A024UJR5"/>
<reference evidence="3" key="1">
    <citation type="submission" date="2013-12" db="EMBL/GenBank/DDBJ databases">
        <title>The Genome Sequence of Aphanomyces invadans NJM9701.</title>
        <authorList>
            <consortium name="The Broad Institute Genomics Platform"/>
            <person name="Russ C."/>
            <person name="Tyler B."/>
            <person name="van West P."/>
            <person name="Dieguez-Uribeondo J."/>
            <person name="Young S.K."/>
            <person name="Zeng Q."/>
            <person name="Gargeya S."/>
            <person name="Fitzgerald M."/>
            <person name="Abouelleil A."/>
            <person name="Alvarado L."/>
            <person name="Chapman S.B."/>
            <person name="Gainer-Dewar J."/>
            <person name="Goldberg J."/>
            <person name="Griggs A."/>
            <person name="Gujja S."/>
            <person name="Hansen M."/>
            <person name="Howarth C."/>
            <person name="Imamovic A."/>
            <person name="Ireland A."/>
            <person name="Larimer J."/>
            <person name="McCowan C."/>
            <person name="Murphy C."/>
            <person name="Pearson M."/>
            <person name="Poon T.W."/>
            <person name="Priest M."/>
            <person name="Roberts A."/>
            <person name="Saif S."/>
            <person name="Shea T."/>
            <person name="Sykes S."/>
            <person name="Wortman J."/>
            <person name="Nusbaum C."/>
            <person name="Birren B."/>
        </authorList>
    </citation>
    <scope>NUCLEOTIDE SEQUENCE [LARGE SCALE GENOMIC DNA]</scope>
    <source>
        <strain evidence="3">NJM9701</strain>
    </source>
</reference>
<evidence type="ECO:0000256" key="1">
    <source>
        <dbReference type="SAM" id="MobiDB-lite"/>
    </source>
</evidence>
<dbReference type="RefSeq" id="XP_008865889.1">
    <property type="nucleotide sequence ID" value="XM_008867667.1"/>
</dbReference>
<feature type="region of interest" description="Disordered" evidence="1">
    <location>
        <begin position="519"/>
        <end position="594"/>
    </location>
</feature>
<dbReference type="VEuPathDB" id="FungiDB:H310_03705"/>
<feature type="compositionally biased region" description="Basic residues" evidence="1">
    <location>
        <begin position="274"/>
        <end position="283"/>
    </location>
</feature>
<sequence>MGNARSTGRERRKAPIQDNYTSLDDLMKDIRKLNVSANLILGYDFSQSNMHGSSLHDVYDHHPNQYQLATNHIEFATRNIINKNNITAYGFGDVTTGDRNVFEFVSQNRHQTTIPGQTLDTIMARYAALAPHVRLGELSSYAPIILQAVETVIANNFTYHILVIIATGQVTSPHEQAHGHFSKQEQDTINAIQYASTFPLSIVVVGVGGGPWDSMHYFDDGMTDKHFDNVQFVEFDKVTRGVDDVTKRRETFALHLLMELPKQYKIIQKENLHKERRQKHRLSKLRDDRPAKPMVLLPPGPSHRSPPRGGNNNAPHMNAPVHYNKALGHGNQFHHLIDNTHPSTHMDQPTVPNFAQPPPGHATQYAPASAPLYGRPSPAPGSSMDHPWNNAPSPYQANAPADQKPLFYPSVSDIPGAYPSNPYGPSPNGFQNGGFPPPPPDHHAYKQGNVHEQRTHQTANVYHAYPVGHNAAAPGGYGNPGVPANLAYANRTGHGRRNEPAPANNYQGIAGFARDNLNNLFPSSKEPADPNRFSDGGGNQQRYSEPSMHASYPNEAHNAYGAGINSRAPSTYAPSRQSSMASSPTHSCRSSLYY</sequence>
<dbReference type="OrthoDB" id="5855668at2759"/>
<dbReference type="InterPro" id="IPR052079">
    <property type="entry name" value="E3_ligase/Copine_domain"/>
</dbReference>
<dbReference type="GO" id="GO:0004842">
    <property type="term" value="F:ubiquitin-protein transferase activity"/>
    <property type="evidence" value="ECO:0007669"/>
    <property type="project" value="TreeGrafter"/>
</dbReference>
<feature type="region of interest" description="Disordered" evidence="1">
    <location>
        <begin position="271"/>
        <end position="320"/>
    </location>
</feature>
<dbReference type="GO" id="GO:0016567">
    <property type="term" value="P:protein ubiquitination"/>
    <property type="evidence" value="ECO:0007669"/>
    <property type="project" value="TreeGrafter"/>
</dbReference>
<feature type="domain" description="Copine C-terminal" evidence="2">
    <location>
        <begin position="54"/>
        <end position="272"/>
    </location>
</feature>
<gene>
    <name evidence="3" type="ORF">H310_03705</name>
</gene>
<dbReference type="eggNOG" id="KOG1327">
    <property type="taxonomic scope" value="Eukaryota"/>
</dbReference>
<protein>
    <recommendedName>
        <fullName evidence="2">Copine C-terminal domain-containing protein</fullName>
    </recommendedName>
</protein>
<feature type="compositionally biased region" description="Polar residues" evidence="1">
    <location>
        <begin position="567"/>
        <end position="594"/>
    </location>
</feature>
<feature type="compositionally biased region" description="Polar residues" evidence="1">
    <location>
        <begin position="341"/>
        <end position="353"/>
    </location>
</feature>
<proteinExistence type="predicted"/>
<dbReference type="Pfam" id="PF07002">
    <property type="entry name" value="Copine"/>
    <property type="match status" value="1"/>
</dbReference>
<dbReference type="EMBL" id="KI913956">
    <property type="protein sequence ID" value="ETW06112.1"/>
    <property type="molecule type" value="Genomic_DNA"/>
</dbReference>
<evidence type="ECO:0000259" key="2">
    <source>
        <dbReference type="Pfam" id="PF07002"/>
    </source>
</evidence>
<dbReference type="PANTHER" id="PTHR45751">
    <property type="entry name" value="COPINE FAMILY PROTEIN 1"/>
    <property type="match status" value="1"/>
</dbReference>
<dbReference type="PANTHER" id="PTHR45751:SF11">
    <property type="entry name" value="COPINE FAMILY PROTEIN 2"/>
    <property type="match status" value="1"/>
</dbReference>
<dbReference type="AlphaFoldDB" id="A0A024UJR5"/>
<organism evidence="3">
    <name type="scientific">Aphanomyces invadans</name>
    <dbReference type="NCBI Taxonomy" id="157072"/>
    <lineage>
        <taxon>Eukaryota</taxon>
        <taxon>Sar</taxon>
        <taxon>Stramenopiles</taxon>
        <taxon>Oomycota</taxon>
        <taxon>Saprolegniomycetes</taxon>
        <taxon>Saprolegniales</taxon>
        <taxon>Verrucalvaceae</taxon>
        <taxon>Aphanomyces</taxon>
    </lineage>
</organism>
<name>A0A024UJR5_9STRA</name>
<dbReference type="GeneID" id="20080755"/>
<evidence type="ECO:0000313" key="3">
    <source>
        <dbReference type="EMBL" id="ETW06112.1"/>
    </source>
</evidence>
<dbReference type="InterPro" id="IPR010734">
    <property type="entry name" value="Copine_C"/>
</dbReference>